<organism evidence="3 4">
    <name type="scientific">Hyaloscypha bicolor E</name>
    <dbReference type="NCBI Taxonomy" id="1095630"/>
    <lineage>
        <taxon>Eukaryota</taxon>
        <taxon>Fungi</taxon>
        <taxon>Dikarya</taxon>
        <taxon>Ascomycota</taxon>
        <taxon>Pezizomycotina</taxon>
        <taxon>Leotiomycetes</taxon>
        <taxon>Helotiales</taxon>
        <taxon>Hyaloscyphaceae</taxon>
        <taxon>Hyaloscypha</taxon>
        <taxon>Hyaloscypha bicolor</taxon>
    </lineage>
</organism>
<dbReference type="RefSeq" id="XP_024743731.1">
    <property type="nucleotide sequence ID" value="XM_024877694.1"/>
</dbReference>
<dbReference type="AlphaFoldDB" id="A0A2J6TUZ1"/>
<name>A0A2J6TUZ1_9HELO</name>
<sequence>MPMPAPSNSNEEPVPDYIANFNDIHGWYHAWTRTEHSWRGWGDESRPVRLYYPASLQYNAQDGYNAIDGMGRQIPGDQPYACTINPSSGKFERLCVQTRDSFCTLENSTWDRTIIRNTAPRLFRLANFPLQAVPPAKRHQIKEWTREDWISVVIRWIPASLGIVILLVLPVHGQPSGKDSRAYLPFLYNGYRYPRLARNFWENRREIQEGRVDDPSWASGNIGVYRAFRPRFLCYLTEGKRDKNGNRVEPPRFEVRPVRINNHTPYVFISYTKIQFDSENKKEQDGNYQLLYAMALLETFIYANSVQDNARKPNAFWLDSLCQPYSKYIEEEDREEEVTDEDEKKLLTDQDVYTMNDIIRGAEHSIVIARNATPLPEDEPSMQVKALQGWGQRAWTLNEVILSKGDSVTISTKFNQRSHISKVRLAETAWADAGYSRQLVEHFTNLPLSRLELVSVAMKCLDNRELKSKHEGDKSYVLMGLLRVRPMIDTSDSSFQAFARLSLPQDNDRLMERLICLLPEHPDEPWNRMSDQYKSILWDIFPDVQVCGIGENNTVFVDGFKGAMVQWSSFSTVQTMKRLSWKRQTLILITMFSPLLLISGAIVFAASHAAAIFLIVVSSIILLAAPAYVPLLYKGKLYAVEPCLFGIEGYLPLPEIEEKIFGAKMGRLKWSPYGSPLSRHQYRKRYREHFQDVEAGAGQPLLDRADDPVYGYPVEAVDPCSPCDNCINSPPTPRCKHFSYSSAEEKSRSPYGSLKLFTLIDTFSMTVTLFEARHPPVALIIGGSEGGMKRALACSYDITTGTLYRETVLRVPSQIVDKMHSLQRVRLGLKNPFGTSNVNSVHHPQPTPPITVVRLPQPTTQPRNEESNYSPPREEGIVLGPIRDGPAGNRVV</sequence>
<evidence type="ECO:0000256" key="2">
    <source>
        <dbReference type="SAM" id="Phobius"/>
    </source>
</evidence>
<proteinExistence type="predicted"/>
<evidence type="ECO:0000313" key="3">
    <source>
        <dbReference type="EMBL" id="PMD66827.1"/>
    </source>
</evidence>
<keyword evidence="4" id="KW-1185">Reference proteome</keyword>
<keyword evidence="2" id="KW-1133">Transmembrane helix</keyword>
<keyword evidence="2" id="KW-0812">Transmembrane</keyword>
<dbReference type="STRING" id="1095630.A0A2J6TUZ1"/>
<keyword evidence="2" id="KW-0472">Membrane</keyword>
<evidence type="ECO:0008006" key="5">
    <source>
        <dbReference type="Google" id="ProtNLM"/>
    </source>
</evidence>
<evidence type="ECO:0000313" key="4">
    <source>
        <dbReference type="Proteomes" id="UP000235371"/>
    </source>
</evidence>
<feature type="transmembrane region" description="Helical" evidence="2">
    <location>
        <begin position="612"/>
        <end position="633"/>
    </location>
</feature>
<dbReference type="Proteomes" id="UP000235371">
    <property type="component" value="Unassembled WGS sequence"/>
</dbReference>
<feature type="region of interest" description="Disordered" evidence="1">
    <location>
        <begin position="836"/>
        <end position="892"/>
    </location>
</feature>
<dbReference type="GeneID" id="36585771"/>
<feature type="transmembrane region" description="Helical" evidence="2">
    <location>
        <begin position="586"/>
        <end position="606"/>
    </location>
</feature>
<protein>
    <recommendedName>
        <fullName evidence="5">3-hydroxyisobutyrate dehydrogenase protein</fullName>
    </recommendedName>
</protein>
<feature type="compositionally biased region" description="Polar residues" evidence="1">
    <location>
        <begin position="857"/>
        <end position="870"/>
    </location>
</feature>
<evidence type="ECO:0000256" key="1">
    <source>
        <dbReference type="SAM" id="MobiDB-lite"/>
    </source>
</evidence>
<accession>A0A2J6TUZ1</accession>
<gene>
    <name evidence="3" type="ORF">K444DRAFT_580189</name>
</gene>
<dbReference type="InParanoid" id="A0A2J6TUZ1"/>
<dbReference type="OrthoDB" id="2624308at2759"/>
<dbReference type="EMBL" id="KZ613743">
    <property type="protein sequence ID" value="PMD66827.1"/>
    <property type="molecule type" value="Genomic_DNA"/>
</dbReference>
<reference evidence="3 4" key="1">
    <citation type="submission" date="2016-04" db="EMBL/GenBank/DDBJ databases">
        <title>A degradative enzymes factory behind the ericoid mycorrhizal symbiosis.</title>
        <authorList>
            <consortium name="DOE Joint Genome Institute"/>
            <person name="Martino E."/>
            <person name="Morin E."/>
            <person name="Grelet G."/>
            <person name="Kuo A."/>
            <person name="Kohler A."/>
            <person name="Daghino S."/>
            <person name="Barry K."/>
            <person name="Choi C."/>
            <person name="Cichocki N."/>
            <person name="Clum A."/>
            <person name="Copeland A."/>
            <person name="Hainaut M."/>
            <person name="Haridas S."/>
            <person name="Labutti K."/>
            <person name="Lindquist E."/>
            <person name="Lipzen A."/>
            <person name="Khouja H.-R."/>
            <person name="Murat C."/>
            <person name="Ohm R."/>
            <person name="Olson A."/>
            <person name="Spatafora J."/>
            <person name="Veneault-Fourrey C."/>
            <person name="Henrissat B."/>
            <person name="Grigoriev I."/>
            <person name="Martin F."/>
            <person name="Perotto S."/>
        </authorList>
    </citation>
    <scope>NUCLEOTIDE SEQUENCE [LARGE SCALE GENOMIC DNA]</scope>
    <source>
        <strain evidence="3 4">E</strain>
    </source>
</reference>